<keyword evidence="3 6" id="KW-1133">Transmembrane helix</keyword>
<dbReference type="GO" id="GO:0004867">
    <property type="term" value="F:serine-type endopeptidase inhibitor activity"/>
    <property type="evidence" value="ECO:0007669"/>
    <property type="project" value="InterPro"/>
</dbReference>
<feature type="region of interest" description="Disordered" evidence="5">
    <location>
        <begin position="474"/>
        <end position="551"/>
    </location>
</feature>
<dbReference type="InterPro" id="IPR018499">
    <property type="entry name" value="Tetraspanin/Peripherin"/>
</dbReference>
<evidence type="ECO:0000256" key="5">
    <source>
        <dbReference type="SAM" id="MobiDB-lite"/>
    </source>
</evidence>
<dbReference type="EMBL" id="CADEBD010000364">
    <property type="protein sequence ID" value="CAB3251984.1"/>
    <property type="molecule type" value="Genomic_DNA"/>
</dbReference>
<feature type="transmembrane region" description="Helical" evidence="6">
    <location>
        <begin position="92"/>
        <end position="118"/>
    </location>
</feature>
<evidence type="ECO:0000256" key="3">
    <source>
        <dbReference type="ARBA" id="ARBA00022989"/>
    </source>
</evidence>
<feature type="transmembrane region" description="Helical" evidence="6">
    <location>
        <begin position="162"/>
        <end position="184"/>
    </location>
</feature>
<keyword evidence="2 6" id="KW-0812">Transmembrane</keyword>
<dbReference type="SUPFAM" id="SSF48652">
    <property type="entry name" value="Tetraspanin"/>
    <property type="match status" value="1"/>
</dbReference>
<evidence type="ECO:0000256" key="1">
    <source>
        <dbReference type="ARBA" id="ARBA00004141"/>
    </source>
</evidence>
<evidence type="ECO:0008006" key="9">
    <source>
        <dbReference type="Google" id="ProtNLM"/>
    </source>
</evidence>
<proteinExistence type="predicted"/>
<feature type="transmembrane region" description="Helical" evidence="6">
    <location>
        <begin position="130"/>
        <end position="150"/>
    </location>
</feature>
<evidence type="ECO:0000256" key="6">
    <source>
        <dbReference type="SAM" id="Phobius"/>
    </source>
</evidence>
<evidence type="ECO:0000256" key="2">
    <source>
        <dbReference type="ARBA" id="ARBA00022692"/>
    </source>
</evidence>
<evidence type="ECO:0000256" key="4">
    <source>
        <dbReference type="ARBA" id="ARBA00023136"/>
    </source>
</evidence>
<name>A0A8S1AYS5_ARCPL</name>
<feature type="compositionally biased region" description="Basic and acidic residues" evidence="5">
    <location>
        <begin position="513"/>
        <end position="526"/>
    </location>
</feature>
<evidence type="ECO:0000313" key="7">
    <source>
        <dbReference type="EMBL" id="CAB3251984.1"/>
    </source>
</evidence>
<evidence type="ECO:0000313" key="8">
    <source>
        <dbReference type="Proteomes" id="UP000494256"/>
    </source>
</evidence>
<dbReference type="SUPFAM" id="SSF57362">
    <property type="entry name" value="BPTI-like"/>
    <property type="match status" value="1"/>
</dbReference>
<dbReference type="Pfam" id="PF00335">
    <property type="entry name" value="Tetraspanin"/>
    <property type="match status" value="1"/>
</dbReference>
<keyword evidence="4 6" id="KW-0472">Membrane</keyword>
<accession>A0A8S1AYS5</accession>
<dbReference type="AlphaFoldDB" id="A0A8S1AYS5"/>
<dbReference type="OrthoDB" id="2887at2759"/>
<feature type="compositionally biased region" description="Low complexity" evidence="5">
    <location>
        <begin position="479"/>
        <end position="493"/>
    </location>
</feature>
<dbReference type="CDD" id="cd03127">
    <property type="entry name" value="tetraspanin_LEL"/>
    <property type="match status" value="1"/>
</dbReference>
<organism evidence="7 8">
    <name type="scientific">Arctia plantaginis</name>
    <name type="common">Wood tiger moth</name>
    <name type="synonym">Phalaena plantaginis</name>
    <dbReference type="NCBI Taxonomy" id="874455"/>
    <lineage>
        <taxon>Eukaryota</taxon>
        <taxon>Metazoa</taxon>
        <taxon>Ecdysozoa</taxon>
        <taxon>Arthropoda</taxon>
        <taxon>Hexapoda</taxon>
        <taxon>Insecta</taxon>
        <taxon>Pterygota</taxon>
        <taxon>Neoptera</taxon>
        <taxon>Endopterygota</taxon>
        <taxon>Lepidoptera</taxon>
        <taxon>Glossata</taxon>
        <taxon>Ditrysia</taxon>
        <taxon>Noctuoidea</taxon>
        <taxon>Erebidae</taxon>
        <taxon>Arctiinae</taxon>
        <taxon>Arctia</taxon>
    </lineage>
</organism>
<dbReference type="GO" id="GO:0016020">
    <property type="term" value="C:membrane"/>
    <property type="evidence" value="ECO:0007669"/>
    <property type="project" value="UniProtKB-SubCell"/>
</dbReference>
<dbReference type="Proteomes" id="UP000494256">
    <property type="component" value="Unassembled WGS sequence"/>
</dbReference>
<dbReference type="Gene3D" id="4.10.410.10">
    <property type="entry name" value="Pancreatic trypsin inhibitor Kunitz domain"/>
    <property type="match status" value="1"/>
</dbReference>
<feature type="compositionally biased region" description="Low complexity" evidence="5">
    <location>
        <begin position="527"/>
        <end position="539"/>
    </location>
</feature>
<comment type="subcellular location">
    <subcellularLocation>
        <location evidence="1">Membrane</location>
        <topology evidence="1">Multi-pass membrane protein</topology>
    </subcellularLocation>
</comment>
<comment type="caution">
    <text evidence="7">The sequence shown here is derived from an EMBL/GenBank/DDBJ whole genome shotgun (WGS) entry which is preliminary data.</text>
</comment>
<dbReference type="InterPro" id="IPR036880">
    <property type="entry name" value="Kunitz_BPTI_sf"/>
</dbReference>
<protein>
    <recommendedName>
        <fullName evidence="9">Tetraspanin</fullName>
    </recommendedName>
</protein>
<feature type="transmembrane region" description="Helical" evidence="6">
    <location>
        <begin position="296"/>
        <end position="319"/>
    </location>
</feature>
<reference evidence="7 8" key="1">
    <citation type="submission" date="2020-04" db="EMBL/GenBank/DDBJ databases">
        <authorList>
            <person name="Wallbank WR R."/>
            <person name="Pardo Diaz C."/>
            <person name="Kozak K."/>
            <person name="Martin S."/>
            <person name="Jiggins C."/>
            <person name="Moest M."/>
            <person name="Warren A I."/>
            <person name="Byers J.R.P. K."/>
            <person name="Montejo-Kovacevich G."/>
            <person name="Yen C E."/>
        </authorList>
    </citation>
    <scope>NUCLEOTIDE SEQUENCE [LARGE SCALE GENOMIC DNA]</scope>
</reference>
<dbReference type="InterPro" id="IPR008952">
    <property type="entry name" value="Tetraspanin_EC2_sf"/>
</dbReference>
<gene>
    <name evidence="7" type="ORF">APLA_LOCUS13839</name>
</gene>
<dbReference type="Gene3D" id="1.10.1450.10">
    <property type="entry name" value="Tetraspanin"/>
    <property type="match status" value="1"/>
</dbReference>
<sequence>MKLYFPCPLYWMDFCSTDVLLIFEEIPAGDNMGQTEKLNAKATATPTPETCSAPEKEVVVAEKVVEVIVEGKEDLKLDENEHKTRIVKCLKILFIMLGVAAVILAIALIIVTILTCIATKAYDADQSGRIVAMVLLAVTAALTICVVIYMQVATLRCQSTRMTMACGGLVILIIIQILIGGVSVNVQPSDEAKLLKALTDSFKLAKEDVPRPYKLWAMTQFDLDCCGLFGPDDYRTQKQPYYFPPDVPISCCPNYDPNRSDFVQEKERMHCKTKKIYYKDGCKDEVLLVFSETATLVLTVNVALIIAKILLVILAFALAKEMKTIDFLPLNSDDCGAKPTAVMTYWKPGSRCKLDIWRGCPTTNKFEDEYNCSLTCIFHAPSVTDECGLVMDEAKCNEIEQVVYTYRGGLCELAIWRGCPTANKFINRTACINTCGQGQWQDKLEKLPIEKLKLVNQMLETIVDENSTAIALNGSSEQGSVSETSAEESGSGSNEHTTKQSSASEEEEETEEPSTHESASEEHTTEAENYTTEPPTTTPISIEEVGVITSR</sequence>